<dbReference type="Proteomes" id="UP000604383">
    <property type="component" value="Unassembled WGS sequence"/>
</dbReference>
<dbReference type="CDD" id="cd00093">
    <property type="entry name" value="HTH_XRE"/>
    <property type="match status" value="1"/>
</dbReference>
<dbReference type="Pfam" id="PF01381">
    <property type="entry name" value="HTH_3"/>
    <property type="match status" value="1"/>
</dbReference>
<dbReference type="RefSeq" id="WP_008819169.1">
    <property type="nucleotide sequence ID" value="NZ_CABKQS010000004.1"/>
</dbReference>
<reference evidence="4" key="2">
    <citation type="journal article" date="2022" name="Clin. Infect. Dis.">
        <title>Association between Clostridium innocuum and antibiotic-associated diarrhea in adults and children: A cross-sectional study and comparative genomics analysis.</title>
        <authorList>
            <person name="Cherny K.E."/>
            <person name="Muscat E.B."/>
            <person name="Balaji A."/>
            <person name="Mukherjee J."/>
            <person name="Ozer E.A."/>
            <person name="Angarone M.P."/>
            <person name="Hauser A.R."/>
            <person name="Sichel J.S."/>
            <person name="Amponsah E."/>
            <person name="Kociolek L.K."/>
        </authorList>
    </citation>
    <scope>NUCLEOTIDE SEQUENCE</scope>
    <source>
        <strain evidence="4">NU1-AC-029v</strain>
    </source>
</reference>
<proteinExistence type="predicted"/>
<dbReference type="InterPro" id="IPR010982">
    <property type="entry name" value="Lambda_DNA-bd_dom_sf"/>
</dbReference>
<dbReference type="SUPFAM" id="SSF47413">
    <property type="entry name" value="lambda repressor-like DNA-binding domains"/>
    <property type="match status" value="1"/>
</dbReference>
<keyword evidence="1" id="KW-0238">DNA-binding</keyword>
<gene>
    <name evidence="5" type="ORF">GT664_12465</name>
    <name evidence="4" type="ORF">MKC95_02650</name>
</gene>
<evidence type="ECO:0000259" key="3">
    <source>
        <dbReference type="PROSITE" id="PS50943"/>
    </source>
</evidence>
<dbReference type="Gene3D" id="1.10.260.40">
    <property type="entry name" value="lambda repressor-like DNA-binding domains"/>
    <property type="match status" value="1"/>
</dbReference>
<dbReference type="EMBL" id="JAKTMA010000003">
    <property type="protein sequence ID" value="MCR0231667.1"/>
    <property type="molecule type" value="Genomic_DNA"/>
</dbReference>
<dbReference type="Proteomes" id="UP001203972">
    <property type="component" value="Unassembled WGS sequence"/>
</dbReference>
<feature type="transmembrane region" description="Helical" evidence="2">
    <location>
        <begin position="213"/>
        <end position="231"/>
    </location>
</feature>
<dbReference type="SMART" id="SM00530">
    <property type="entry name" value="HTH_XRE"/>
    <property type="match status" value="1"/>
</dbReference>
<sequence>MQQKEIGMQISAARKKLKYTQRELAEKLGVSDKTISKWERGAGYPDISLLLPLCRELGIEVSQLLGDEETDTQKQGNEKNLKNLADYAVLKVKENRERIQRWIWIMLSALAVLSIGICLLCNYVLEGAISWAWIAAVSVIYGWMILTALLMSHRYLIEKTMLVGMVMLFPYLYCLSLQLPISNFLPLTWTIAAAADVFAVLIYLVLLHSRISLWFKLAIIVILSGFFNSFVQWLTEGGLSQMLLQLFGNLFAAVILAIVGIYARRHAK</sequence>
<dbReference type="GO" id="GO:0003677">
    <property type="term" value="F:DNA binding"/>
    <property type="evidence" value="ECO:0007669"/>
    <property type="project" value="UniProtKB-KW"/>
</dbReference>
<evidence type="ECO:0000256" key="2">
    <source>
        <dbReference type="SAM" id="Phobius"/>
    </source>
</evidence>
<dbReference type="InterPro" id="IPR001387">
    <property type="entry name" value="Cro/C1-type_HTH"/>
</dbReference>
<keyword evidence="2" id="KW-1133">Transmembrane helix</keyword>
<evidence type="ECO:0000313" key="6">
    <source>
        <dbReference type="Proteomes" id="UP000604383"/>
    </source>
</evidence>
<evidence type="ECO:0000256" key="1">
    <source>
        <dbReference type="ARBA" id="ARBA00023125"/>
    </source>
</evidence>
<feature type="transmembrane region" description="Helical" evidence="2">
    <location>
        <begin position="162"/>
        <end position="181"/>
    </location>
</feature>
<evidence type="ECO:0000313" key="4">
    <source>
        <dbReference type="EMBL" id="MCR0231667.1"/>
    </source>
</evidence>
<dbReference type="AlphaFoldDB" id="A0A175AEP3"/>
<keyword evidence="2" id="KW-0472">Membrane</keyword>
<feature type="transmembrane region" description="Helical" evidence="2">
    <location>
        <begin position="131"/>
        <end position="150"/>
    </location>
</feature>
<comment type="caution">
    <text evidence="5">The sequence shown here is derived from an EMBL/GenBank/DDBJ whole genome shotgun (WGS) entry which is preliminary data.</text>
</comment>
<feature type="transmembrane region" description="Helical" evidence="2">
    <location>
        <begin position="187"/>
        <end position="206"/>
    </location>
</feature>
<reference evidence="5" key="1">
    <citation type="journal article" date="2019" name="Nat. Med.">
        <title>A library of human gut bacterial isolates paired with longitudinal multiomics data enables mechanistic microbiome research.</title>
        <authorList>
            <person name="Poyet M."/>
            <person name="Groussin M."/>
            <person name="Gibbons S.M."/>
            <person name="Avila-Pacheco J."/>
            <person name="Jiang X."/>
            <person name="Kearney S.M."/>
            <person name="Perrotta A.R."/>
            <person name="Berdy B."/>
            <person name="Zhao S."/>
            <person name="Lieberman T.D."/>
            <person name="Swanson P.K."/>
            <person name="Smith M."/>
            <person name="Roesemann S."/>
            <person name="Alexander J.E."/>
            <person name="Rich S.A."/>
            <person name="Livny J."/>
            <person name="Vlamakis H."/>
            <person name="Clish C."/>
            <person name="Bullock K."/>
            <person name="Deik A."/>
            <person name="Scott J."/>
            <person name="Pierce K.A."/>
            <person name="Xavier R.J."/>
            <person name="Alm E.J."/>
        </authorList>
    </citation>
    <scope>NUCLEOTIDE SEQUENCE</scope>
    <source>
        <strain evidence="5">BIOML-A12</strain>
    </source>
</reference>
<dbReference type="PANTHER" id="PTHR46558">
    <property type="entry name" value="TRACRIPTIONAL REGULATORY PROTEIN-RELATED-RELATED"/>
    <property type="match status" value="1"/>
</dbReference>
<name>A0A175AEP3_CLOIN</name>
<feature type="transmembrane region" description="Helical" evidence="2">
    <location>
        <begin position="243"/>
        <end position="263"/>
    </location>
</feature>
<keyword evidence="2" id="KW-0812">Transmembrane</keyword>
<protein>
    <submittedName>
        <fullName evidence="5">Helix-turn-helix domain-containing protein</fullName>
    </submittedName>
</protein>
<organism evidence="5 6">
    <name type="scientific">Clostridium innocuum</name>
    <dbReference type="NCBI Taxonomy" id="1522"/>
    <lineage>
        <taxon>Bacteria</taxon>
        <taxon>Bacillati</taxon>
        <taxon>Bacillota</taxon>
        <taxon>Clostridia</taxon>
        <taxon>Eubacteriales</taxon>
        <taxon>Clostridiaceae</taxon>
        <taxon>Clostridium</taxon>
    </lineage>
</organism>
<dbReference type="PROSITE" id="PS50943">
    <property type="entry name" value="HTH_CROC1"/>
    <property type="match status" value="1"/>
</dbReference>
<accession>A0A175AEP3</accession>
<dbReference type="PANTHER" id="PTHR46558:SF4">
    <property type="entry name" value="DNA-BIDING PHAGE PROTEIN"/>
    <property type="match status" value="1"/>
</dbReference>
<dbReference type="EMBL" id="WWTN01000020">
    <property type="protein sequence ID" value="MZH56541.1"/>
    <property type="molecule type" value="Genomic_DNA"/>
</dbReference>
<evidence type="ECO:0000313" key="5">
    <source>
        <dbReference type="EMBL" id="MZH56541.1"/>
    </source>
</evidence>
<feature type="transmembrane region" description="Helical" evidence="2">
    <location>
        <begin position="102"/>
        <end position="125"/>
    </location>
</feature>
<feature type="domain" description="HTH cro/C1-type" evidence="3">
    <location>
        <begin position="10"/>
        <end position="64"/>
    </location>
</feature>